<proteinExistence type="predicted"/>
<accession>A0ABU6SHX5</accession>
<dbReference type="EMBL" id="JASCZI010060775">
    <property type="protein sequence ID" value="MED6135915.1"/>
    <property type="molecule type" value="Genomic_DNA"/>
</dbReference>
<feature type="compositionally biased region" description="Polar residues" evidence="1">
    <location>
        <begin position="153"/>
        <end position="163"/>
    </location>
</feature>
<evidence type="ECO:0000313" key="2">
    <source>
        <dbReference type="EMBL" id="MED6135915.1"/>
    </source>
</evidence>
<organism evidence="2 3">
    <name type="scientific">Stylosanthes scabra</name>
    <dbReference type="NCBI Taxonomy" id="79078"/>
    <lineage>
        <taxon>Eukaryota</taxon>
        <taxon>Viridiplantae</taxon>
        <taxon>Streptophyta</taxon>
        <taxon>Embryophyta</taxon>
        <taxon>Tracheophyta</taxon>
        <taxon>Spermatophyta</taxon>
        <taxon>Magnoliopsida</taxon>
        <taxon>eudicotyledons</taxon>
        <taxon>Gunneridae</taxon>
        <taxon>Pentapetalae</taxon>
        <taxon>rosids</taxon>
        <taxon>fabids</taxon>
        <taxon>Fabales</taxon>
        <taxon>Fabaceae</taxon>
        <taxon>Papilionoideae</taxon>
        <taxon>50 kb inversion clade</taxon>
        <taxon>dalbergioids sensu lato</taxon>
        <taxon>Dalbergieae</taxon>
        <taxon>Pterocarpus clade</taxon>
        <taxon>Stylosanthes</taxon>
    </lineage>
</organism>
<feature type="region of interest" description="Disordered" evidence="1">
    <location>
        <begin position="153"/>
        <end position="174"/>
    </location>
</feature>
<reference evidence="2 3" key="1">
    <citation type="journal article" date="2023" name="Plants (Basel)">
        <title>Bridging the Gap: Combining Genomics and Transcriptomics Approaches to Understand Stylosanthes scabra, an Orphan Legume from the Brazilian Caatinga.</title>
        <authorList>
            <person name="Ferreira-Neto J.R.C."/>
            <person name="da Silva M.D."/>
            <person name="Binneck E."/>
            <person name="de Melo N.F."/>
            <person name="da Silva R.H."/>
            <person name="de Melo A.L.T.M."/>
            <person name="Pandolfi V."/>
            <person name="Bustamante F.O."/>
            <person name="Brasileiro-Vidal A.C."/>
            <person name="Benko-Iseppon A.M."/>
        </authorList>
    </citation>
    <scope>NUCLEOTIDE SEQUENCE [LARGE SCALE GENOMIC DNA]</scope>
    <source>
        <tissue evidence="2">Leaves</tissue>
    </source>
</reference>
<sequence length="299" mass="33488">MFPSLHHHDPTFPPPVNLIHPPLRLHLHVDSILISRTPTSPQLLLFTNASISSIAHSLYDGEIIRAQDGSVIFSSSNPMFAYLSNEVRCLCSLKKLFSDVTGQEGKTYEKVLSLRTDEEVDLAIYWHIHHPDIHLLEPFAILIDVAERSLSSNATNNTQSTDPTRGGSMEDDVESHQRAAAVEHPMAEPFFVDHVLSDEEINPIVLSEAEAAEMNYFTGSSIAFTKPTISERYDCRTHLSLLNLDAMNEHVSPGQRAPDDDPTTEFEVGLEFQNKKVVLIVVKTYNINRGVDYKILESD</sequence>
<gene>
    <name evidence="2" type="ORF">PIB30_051219</name>
</gene>
<name>A0ABU6SHX5_9FABA</name>
<evidence type="ECO:0000313" key="3">
    <source>
        <dbReference type="Proteomes" id="UP001341840"/>
    </source>
</evidence>
<protein>
    <submittedName>
        <fullName evidence="2">Uncharacterized protein</fullName>
    </submittedName>
</protein>
<comment type="caution">
    <text evidence="2">The sequence shown here is derived from an EMBL/GenBank/DDBJ whole genome shotgun (WGS) entry which is preliminary data.</text>
</comment>
<keyword evidence="3" id="KW-1185">Reference proteome</keyword>
<dbReference type="Proteomes" id="UP001341840">
    <property type="component" value="Unassembled WGS sequence"/>
</dbReference>
<evidence type="ECO:0000256" key="1">
    <source>
        <dbReference type="SAM" id="MobiDB-lite"/>
    </source>
</evidence>